<dbReference type="Proteomes" id="UP000530564">
    <property type="component" value="Unassembled WGS sequence"/>
</dbReference>
<proteinExistence type="predicted"/>
<evidence type="ECO:0000313" key="2">
    <source>
        <dbReference type="EMBL" id="MBB3889624.1"/>
    </source>
</evidence>
<feature type="region of interest" description="Disordered" evidence="1">
    <location>
        <begin position="1"/>
        <end position="40"/>
    </location>
</feature>
<evidence type="ECO:0000313" key="3">
    <source>
        <dbReference type="Proteomes" id="UP000530564"/>
    </source>
</evidence>
<sequence length="100" mass="10493">MIGPLYDEVEGPDAGGGAPDVGPIDVGLPKVTPGSGPPTPASIRSRLHVICALYAHTPQPDRRLALLDHLERMTLEAAESLAAHLLASGWRPRNDTPEAA</sequence>
<organism evidence="2 3">
    <name type="scientific">Phenylobacterium haematophilum</name>
    <dbReference type="NCBI Taxonomy" id="98513"/>
    <lineage>
        <taxon>Bacteria</taxon>
        <taxon>Pseudomonadati</taxon>
        <taxon>Pseudomonadota</taxon>
        <taxon>Alphaproteobacteria</taxon>
        <taxon>Caulobacterales</taxon>
        <taxon>Caulobacteraceae</taxon>
        <taxon>Phenylobacterium</taxon>
    </lineage>
</organism>
<name>A0A839ZUE2_9CAUL</name>
<reference evidence="2 3" key="1">
    <citation type="submission" date="2020-08" db="EMBL/GenBank/DDBJ databases">
        <title>Genomic Encyclopedia of Type Strains, Phase IV (KMG-IV): sequencing the most valuable type-strain genomes for metagenomic binning, comparative biology and taxonomic classification.</title>
        <authorList>
            <person name="Goeker M."/>
        </authorList>
    </citation>
    <scope>NUCLEOTIDE SEQUENCE [LARGE SCALE GENOMIC DNA]</scope>
    <source>
        <strain evidence="2 3">DSM 21793</strain>
    </source>
</reference>
<dbReference type="RefSeq" id="WP_183769627.1">
    <property type="nucleotide sequence ID" value="NZ_JACIDK010000001.1"/>
</dbReference>
<protein>
    <submittedName>
        <fullName evidence="2">Uncharacterized protein</fullName>
    </submittedName>
</protein>
<accession>A0A839ZUE2</accession>
<comment type="caution">
    <text evidence="2">The sequence shown here is derived from an EMBL/GenBank/DDBJ whole genome shotgun (WGS) entry which is preliminary data.</text>
</comment>
<keyword evidence="3" id="KW-1185">Reference proteome</keyword>
<gene>
    <name evidence="2" type="ORF">GGQ61_000321</name>
</gene>
<dbReference type="EMBL" id="JACIDK010000001">
    <property type="protein sequence ID" value="MBB3889624.1"/>
    <property type="molecule type" value="Genomic_DNA"/>
</dbReference>
<dbReference type="AlphaFoldDB" id="A0A839ZUE2"/>
<evidence type="ECO:0000256" key="1">
    <source>
        <dbReference type="SAM" id="MobiDB-lite"/>
    </source>
</evidence>